<accession>A0A4R1HLV8</accession>
<keyword evidence="3 10" id="KW-0808">Transferase</keyword>
<dbReference type="Pfam" id="PF00535">
    <property type="entry name" value="Glycos_transf_2"/>
    <property type="match status" value="1"/>
</dbReference>
<evidence type="ECO:0000259" key="9">
    <source>
        <dbReference type="Pfam" id="PF00535"/>
    </source>
</evidence>
<dbReference type="RefSeq" id="WP_132972015.1">
    <property type="nucleotide sequence ID" value="NZ_SMFX01000001.1"/>
</dbReference>
<comment type="caution">
    <text evidence="10">The sequence shown here is derived from an EMBL/GenBank/DDBJ whole genome shotgun (WGS) entry which is preliminary data.</text>
</comment>
<dbReference type="GO" id="GO:0016757">
    <property type="term" value="F:glycosyltransferase activity"/>
    <property type="evidence" value="ECO:0007669"/>
    <property type="project" value="UniProtKB-KW"/>
</dbReference>
<evidence type="ECO:0000313" key="10">
    <source>
        <dbReference type="EMBL" id="TCK18192.1"/>
    </source>
</evidence>
<sequence length="312" mass="35766">MSDKTEISAVIPVTDRYDDIRELYEDYKQGLSELGRSFEFIFVLDGEYPELLEQLKELQQQGDRLKIVKLSKSFGEATALSAGFDHAVGDIILTLPAYYQVEPSEIPRLITELEHCDMVISYRWPRAGSRFEMIRRKLFHKILKSFTGASYNDLGCGVRAFKRQIAQEVTIYGDQHRFLPVLASRVGFKVHEVQVSQSSRDQFHGHYRVREYLHRLLDIFTIFFLVRFTKKPLRFFGMVGTITLSIGAAFLAYLLFDRLFMGVPLAERPALLLSSLLVVLGVQILALGLIGELIIFTHARDMKEYTVEEIVG</sequence>
<evidence type="ECO:0000256" key="8">
    <source>
        <dbReference type="SAM" id="Phobius"/>
    </source>
</evidence>
<evidence type="ECO:0000256" key="4">
    <source>
        <dbReference type="ARBA" id="ARBA00022692"/>
    </source>
</evidence>
<evidence type="ECO:0000256" key="5">
    <source>
        <dbReference type="ARBA" id="ARBA00022985"/>
    </source>
</evidence>
<evidence type="ECO:0000256" key="7">
    <source>
        <dbReference type="ARBA" id="ARBA00023136"/>
    </source>
</evidence>
<evidence type="ECO:0000256" key="6">
    <source>
        <dbReference type="ARBA" id="ARBA00022989"/>
    </source>
</evidence>
<feature type="transmembrane region" description="Helical" evidence="8">
    <location>
        <begin position="235"/>
        <end position="256"/>
    </location>
</feature>
<feature type="transmembrane region" description="Helical" evidence="8">
    <location>
        <begin position="276"/>
        <end position="296"/>
    </location>
</feature>
<evidence type="ECO:0000313" key="11">
    <source>
        <dbReference type="Proteomes" id="UP000295707"/>
    </source>
</evidence>
<dbReference type="OrthoDB" id="270241at2"/>
<dbReference type="InterPro" id="IPR050256">
    <property type="entry name" value="Glycosyltransferase_2"/>
</dbReference>
<feature type="domain" description="Glycosyltransferase 2-like" evidence="9">
    <location>
        <begin position="8"/>
        <end position="168"/>
    </location>
</feature>
<organism evidence="10 11">
    <name type="scientific">Thiogranum longum</name>
    <dbReference type="NCBI Taxonomy" id="1537524"/>
    <lineage>
        <taxon>Bacteria</taxon>
        <taxon>Pseudomonadati</taxon>
        <taxon>Pseudomonadota</taxon>
        <taxon>Gammaproteobacteria</taxon>
        <taxon>Chromatiales</taxon>
        <taxon>Ectothiorhodospiraceae</taxon>
        <taxon>Thiogranum</taxon>
    </lineage>
</organism>
<keyword evidence="1" id="KW-1003">Cell membrane</keyword>
<keyword evidence="7 8" id="KW-0472">Membrane</keyword>
<dbReference type="GO" id="GO:0009103">
    <property type="term" value="P:lipopolysaccharide biosynthetic process"/>
    <property type="evidence" value="ECO:0007669"/>
    <property type="project" value="UniProtKB-KW"/>
</dbReference>
<dbReference type="AlphaFoldDB" id="A0A4R1HLV8"/>
<keyword evidence="11" id="KW-1185">Reference proteome</keyword>
<keyword evidence="2" id="KW-0328">Glycosyltransferase</keyword>
<protein>
    <submittedName>
        <fullName evidence="10">Glycosyltransferase involved in cell wall biosynthesis</fullName>
    </submittedName>
</protein>
<dbReference type="EMBL" id="SMFX01000001">
    <property type="protein sequence ID" value="TCK18192.1"/>
    <property type="molecule type" value="Genomic_DNA"/>
</dbReference>
<keyword evidence="6 8" id="KW-1133">Transmembrane helix</keyword>
<dbReference type="Gene3D" id="3.90.550.10">
    <property type="entry name" value="Spore Coat Polysaccharide Biosynthesis Protein SpsA, Chain A"/>
    <property type="match status" value="1"/>
</dbReference>
<dbReference type="InterPro" id="IPR001173">
    <property type="entry name" value="Glyco_trans_2-like"/>
</dbReference>
<evidence type="ECO:0000256" key="3">
    <source>
        <dbReference type="ARBA" id="ARBA00022679"/>
    </source>
</evidence>
<dbReference type="GO" id="GO:0005886">
    <property type="term" value="C:plasma membrane"/>
    <property type="evidence" value="ECO:0007669"/>
    <property type="project" value="TreeGrafter"/>
</dbReference>
<name>A0A4R1HLV8_9GAMM</name>
<dbReference type="PANTHER" id="PTHR48090:SF3">
    <property type="entry name" value="UNDECAPRENYL-PHOSPHATE 4-DEOXY-4-FORMAMIDO-L-ARABINOSE TRANSFERASE"/>
    <property type="match status" value="1"/>
</dbReference>
<evidence type="ECO:0000256" key="1">
    <source>
        <dbReference type="ARBA" id="ARBA00022475"/>
    </source>
</evidence>
<dbReference type="Proteomes" id="UP000295707">
    <property type="component" value="Unassembled WGS sequence"/>
</dbReference>
<gene>
    <name evidence="10" type="ORF">DFR30_1467</name>
</gene>
<keyword evidence="4 8" id="KW-0812">Transmembrane</keyword>
<keyword evidence="5" id="KW-0448">Lipopolysaccharide biosynthesis</keyword>
<dbReference type="InterPro" id="IPR029044">
    <property type="entry name" value="Nucleotide-diphossugar_trans"/>
</dbReference>
<dbReference type="SUPFAM" id="SSF53448">
    <property type="entry name" value="Nucleotide-diphospho-sugar transferases"/>
    <property type="match status" value="1"/>
</dbReference>
<proteinExistence type="predicted"/>
<reference evidence="10 11" key="1">
    <citation type="submission" date="2019-03" db="EMBL/GenBank/DDBJ databases">
        <title>Genomic Encyclopedia of Type Strains, Phase IV (KMG-IV): sequencing the most valuable type-strain genomes for metagenomic binning, comparative biology and taxonomic classification.</title>
        <authorList>
            <person name="Goeker M."/>
        </authorList>
    </citation>
    <scope>NUCLEOTIDE SEQUENCE [LARGE SCALE GENOMIC DNA]</scope>
    <source>
        <strain evidence="10 11">DSM 19610</strain>
    </source>
</reference>
<evidence type="ECO:0000256" key="2">
    <source>
        <dbReference type="ARBA" id="ARBA00022676"/>
    </source>
</evidence>
<dbReference type="PANTHER" id="PTHR48090">
    <property type="entry name" value="UNDECAPRENYL-PHOSPHATE 4-DEOXY-4-FORMAMIDO-L-ARABINOSE TRANSFERASE-RELATED"/>
    <property type="match status" value="1"/>
</dbReference>